<dbReference type="EMBL" id="JBDIZK010000007">
    <property type="protein sequence ID" value="MEN3748161.1"/>
    <property type="molecule type" value="Genomic_DNA"/>
</dbReference>
<evidence type="ECO:0008006" key="5">
    <source>
        <dbReference type="Google" id="ProtNLM"/>
    </source>
</evidence>
<organism evidence="3 4">
    <name type="scientific">Sphingomonas rustica</name>
    <dbReference type="NCBI Taxonomy" id="3103142"/>
    <lineage>
        <taxon>Bacteria</taxon>
        <taxon>Pseudomonadati</taxon>
        <taxon>Pseudomonadota</taxon>
        <taxon>Alphaproteobacteria</taxon>
        <taxon>Sphingomonadales</taxon>
        <taxon>Sphingomonadaceae</taxon>
        <taxon>Sphingomonas</taxon>
    </lineage>
</organism>
<keyword evidence="4" id="KW-1185">Reference proteome</keyword>
<feature type="region of interest" description="Disordered" evidence="1">
    <location>
        <begin position="480"/>
        <end position="513"/>
    </location>
</feature>
<name>A0ABV0BBP4_9SPHN</name>
<proteinExistence type="predicted"/>
<protein>
    <recommendedName>
        <fullName evidence="5">DUF1570 domain-containing protein</fullName>
    </recommendedName>
</protein>
<accession>A0ABV0BBP4</accession>
<feature type="chain" id="PRO_5045885284" description="DUF1570 domain-containing protein" evidence="2">
    <location>
        <begin position="21"/>
        <end position="513"/>
    </location>
</feature>
<dbReference type="Gene3D" id="1.25.40.10">
    <property type="entry name" value="Tetratricopeptide repeat domain"/>
    <property type="match status" value="1"/>
</dbReference>
<evidence type="ECO:0000313" key="3">
    <source>
        <dbReference type="EMBL" id="MEN3748161.1"/>
    </source>
</evidence>
<feature type="compositionally biased region" description="Basic and acidic residues" evidence="1">
    <location>
        <begin position="493"/>
        <end position="502"/>
    </location>
</feature>
<keyword evidence="2" id="KW-0732">Signal</keyword>
<dbReference type="InterPro" id="IPR011990">
    <property type="entry name" value="TPR-like_helical_dom_sf"/>
</dbReference>
<evidence type="ECO:0000256" key="1">
    <source>
        <dbReference type="SAM" id="MobiDB-lite"/>
    </source>
</evidence>
<evidence type="ECO:0000313" key="4">
    <source>
        <dbReference type="Proteomes" id="UP001427805"/>
    </source>
</evidence>
<sequence length="513" mass="56591">MIRFILMMAALTCWPAVARADWHEVSSPHFVIYADDKPERIHSFAEALERFDQAVRVLRRLPNTPVNPASRVTIYVAGSDARIAKFAGSQGIAGFYAGRASGSVAFIPKLETGDSLMTGQLVLFHEYSHHLMMTHYAQAAFPLWLTEGWAEFHATAKVSPRGDVSFGHAANHRSYGILRDKIALEQVLKGFDGINPLNMDSFYGRSWLLTHYLSVDAGRIEQFARYIDEINKGTPALQAAKVFGDLKAMDRELNRYSRKSLLIRTVPAERITIGRITSRPLTPGEAALMTVRMESHSGVTQKTAPRVYAAAKKAAAPYPDEPAVQIVLAETAFDAGLYSETLAACERALTRDPKAMDALIYKAMAMIQIAKLDKAPPERWTEIRRVIAAANQLDRDHPEPLILYYASFEEADQKPTDLASLGLQRAFELAPFDSGLRFKTASMLIDHGRADTARSILAPLAYDPHDLRVAKRAQDMIAGIDAKPGASGAAPDAKGKSLDRRPQPPAAVPSLWR</sequence>
<reference evidence="3 4" key="1">
    <citation type="submission" date="2024-05" db="EMBL/GenBank/DDBJ databases">
        <title>Sphingomonas sp. HF-S3 16S ribosomal RNA gene Genome sequencing and assembly.</title>
        <authorList>
            <person name="Lee H."/>
        </authorList>
    </citation>
    <scope>NUCLEOTIDE SEQUENCE [LARGE SCALE GENOMIC DNA]</scope>
    <source>
        <strain evidence="3 4">HF-S3</strain>
    </source>
</reference>
<dbReference type="Proteomes" id="UP001427805">
    <property type="component" value="Unassembled WGS sequence"/>
</dbReference>
<gene>
    <name evidence="3" type="ORF">TPR58_13375</name>
</gene>
<dbReference type="SUPFAM" id="SSF48452">
    <property type="entry name" value="TPR-like"/>
    <property type="match status" value="1"/>
</dbReference>
<dbReference type="RefSeq" id="WP_346247172.1">
    <property type="nucleotide sequence ID" value="NZ_JBDIZK010000007.1"/>
</dbReference>
<feature type="signal peptide" evidence="2">
    <location>
        <begin position="1"/>
        <end position="20"/>
    </location>
</feature>
<evidence type="ECO:0000256" key="2">
    <source>
        <dbReference type="SAM" id="SignalP"/>
    </source>
</evidence>
<comment type="caution">
    <text evidence="3">The sequence shown here is derived from an EMBL/GenBank/DDBJ whole genome shotgun (WGS) entry which is preliminary data.</text>
</comment>